<name>A0AAJ5QIX7_9GAMM</name>
<keyword evidence="2" id="KW-1185">Reference proteome</keyword>
<evidence type="ECO:0000313" key="2">
    <source>
        <dbReference type="Proteomes" id="UP001211544"/>
    </source>
</evidence>
<dbReference type="KEGG" id="kpie:N5580_13135"/>
<dbReference type="AlphaFoldDB" id="A0AAJ5QIX7"/>
<dbReference type="RefSeq" id="WP_269949338.1">
    <property type="nucleotide sequence ID" value="NZ_CP104758.1"/>
</dbReference>
<reference evidence="1 2" key="1">
    <citation type="journal article" date="2022" name="J Glob Antimicrob Resist">
        <title>First complete genome of a multidrug resistant strain of the novel human pathogen Kalamiella piersonii (GABEKP28) identified in human saliva.</title>
        <authorList>
            <person name="McDonagh F."/>
            <person name="Singh N.K."/>
            <person name="Venkateswaran K."/>
            <person name="Lonappan A.M."/>
            <person name="Hallahan B."/>
            <person name="Tuohy A."/>
            <person name="Burke L."/>
            <person name="Kovarova A."/>
            <person name="Miliotis G."/>
        </authorList>
    </citation>
    <scope>NUCLEOTIDE SEQUENCE [LARGE SCALE GENOMIC DNA]</scope>
    <source>
        <strain evidence="1 2">GABEKP28</strain>
    </source>
</reference>
<gene>
    <name evidence="1" type="ORF">N5580_13135</name>
</gene>
<sequence length="52" mass="6015">MTKDDHFEMKKQLIETAFTLAVNGDVPVYEIKERVDALREVVEQVAALKHEE</sequence>
<protein>
    <submittedName>
        <fullName evidence="1">Uncharacterized protein</fullName>
    </submittedName>
</protein>
<organism evidence="1 2">
    <name type="scientific">Pantoea piersonii</name>
    <dbReference type="NCBI Taxonomy" id="2364647"/>
    <lineage>
        <taxon>Bacteria</taxon>
        <taxon>Pseudomonadati</taxon>
        <taxon>Pseudomonadota</taxon>
        <taxon>Gammaproteobacteria</taxon>
        <taxon>Enterobacterales</taxon>
        <taxon>Erwiniaceae</taxon>
        <taxon>Pantoea</taxon>
    </lineage>
</organism>
<evidence type="ECO:0000313" key="1">
    <source>
        <dbReference type="EMBL" id="WBG90030.1"/>
    </source>
</evidence>
<accession>A0AAJ5QIX7</accession>
<dbReference type="EMBL" id="CP104758">
    <property type="protein sequence ID" value="WBG90030.1"/>
    <property type="molecule type" value="Genomic_DNA"/>
</dbReference>
<proteinExistence type="predicted"/>
<dbReference type="Proteomes" id="UP001211544">
    <property type="component" value="Chromosome"/>
</dbReference>